<reference evidence="2 3" key="1">
    <citation type="journal article" date="2011" name="J. Bacteriol.">
        <title>Complete genome sequence of the industrial strain Bacillus megaterium WSH-002.</title>
        <authorList>
            <person name="Liu L."/>
            <person name="Li Y."/>
            <person name="Zhang J."/>
            <person name="Zou W."/>
            <person name="Zhou Z."/>
            <person name="Liu J."/>
            <person name="Li X."/>
            <person name="Wang L."/>
            <person name="Chen J."/>
        </authorList>
    </citation>
    <scope>NUCLEOTIDE SEQUENCE [LARGE SCALE GENOMIC DNA]</scope>
    <source>
        <strain evidence="2 3">WSH-002</strain>
    </source>
</reference>
<dbReference type="SUPFAM" id="SSF52540">
    <property type="entry name" value="P-loop containing nucleoside triphosphate hydrolases"/>
    <property type="match status" value="1"/>
</dbReference>
<protein>
    <submittedName>
        <fullName evidence="2">ATPase/kinase associated with arginine transport</fullName>
    </submittedName>
</protein>
<dbReference type="NCBIfam" id="NF006958">
    <property type="entry name" value="PRK09435.1"/>
    <property type="match status" value="1"/>
</dbReference>
<dbReference type="GO" id="GO:0005737">
    <property type="term" value="C:cytoplasm"/>
    <property type="evidence" value="ECO:0007669"/>
    <property type="project" value="TreeGrafter"/>
</dbReference>
<organism evidence="2 3">
    <name type="scientific">Priestia megaterium (strain WSH-002)</name>
    <name type="common">Bacillus megaterium</name>
    <dbReference type="NCBI Taxonomy" id="1006007"/>
    <lineage>
        <taxon>Bacteria</taxon>
        <taxon>Bacillati</taxon>
        <taxon>Bacillota</taxon>
        <taxon>Bacilli</taxon>
        <taxon>Bacillales</taxon>
        <taxon>Bacillaceae</taxon>
        <taxon>Priestia</taxon>
    </lineage>
</organism>
<sequence length="332" mass="36818">MVKLKTVQDYKQGLLEGKRTALAQAITLIESKAPKHKVIAQQLIKEIYPHTGHSVRIGFTGVPGAGKSTLIDKFGSYLCKNGHSVAVLAVDPSSTLSGGSILGDKTRMELLAKQENAFVRPSPSQGTLGGVHLKTREAIFLCEAAGYNIIFVETMGVGQGEMIVKEMVDFFVMLALTGAGDDLQGIKKGLLEWVNLICVNKADGDNRLKAEVTAKEYKSVIGFLHGHSGGWKPQVITTSAYEEASFQHLWKIICDYKEWMNKNDLFYAVRQKQMKAWLQASVNEYLQESFYEHPLVKQTLGDVEKQMMTGDATMAEALEHLIKIYQQAMKEM</sequence>
<dbReference type="InterPro" id="IPR005129">
    <property type="entry name" value="GTPase_ArgK"/>
</dbReference>
<gene>
    <name evidence="2" type="ORF">BMWSH_0802</name>
</gene>
<dbReference type="AlphaFoldDB" id="A0A8D4BHZ5"/>
<dbReference type="KEGG" id="bmh:BMWSH_0802"/>
<dbReference type="PANTHER" id="PTHR23408">
    <property type="entry name" value="METHYLMALONYL-COA MUTASE"/>
    <property type="match status" value="1"/>
</dbReference>
<comment type="similarity">
    <text evidence="1">Belongs to the SIMIBI class G3E GTPase family. ArgK/MeaB subfamily.</text>
</comment>
<dbReference type="NCBIfam" id="TIGR00750">
    <property type="entry name" value="lao"/>
    <property type="match status" value="1"/>
</dbReference>
<proteinExistence type="inferred from homology"/>
<dbReference type="EMBL" id="CP003017">
    <property type="protein sequence ID" value="AEN87686.1"/>
    <property type="molecule type" value="Genomic_DNA"/>
</dbReference>
<dbReference type="InterPro" id="IPR027417">
    <property type="entry name" value="P-loop_NTPase"/>
</dbReference>
<dbReference type="GO" id="GO:0005525">
    <property type="term" value="F:GTP binding"/>
    <property type="evidence" value="ECO:0007669"/>
    <property type="project" value="InterPro"/>
</dbReference>
<keyword evidence="2" id="KW-0418">Kinase</keyword>
<evidence type="ECO:0000313" key="2">
    <source>
        <dbReference type="EMBL" id="AEN87686.1"/>
    </source>
</evidence>
<dbReference type="CDD" id="cd03114">
    <property type="entry name" value="MMAA-like"/>
    <property type="match status" value="1"/>
</dbReference>
<dbReference type="Proteomes" id="UP000001283">
    <property type="component" value="Chromosome"/>
</dbReference>
<keyword evidence="2" id="KW-0808">Transferase</keyword>
<evidence type="ECO:0000313" key="3">
    <source>
        <dbReference type="Proteomes" id="UP000001283"/>
    </source>
</evidence>
<dbReference type="Pfam" id="PF03308">
    <property type="entry name" value="MeaB"/>
    <property type="match status" value="1"/>
</dbReference>
<dbReference type="GO" id="GO:0003924">
    <property type="term" value="F:GTPase activity"/>
    <property type="evidence" value="ECO:0007669"/>
    <property type="project" value="InterPro"/>
</dbReference>
<dbReference type="Gene3D" id="1.20.5.170">
    <property type="match status" value="1"/>
</dbReference>
<name>A0A8D4BHZ5_PRIMW</name>
<dbReference type="PANTHER" id="PTHR23408:SF3">
    <property type="entry name" value="METHYLMALONIC ACIDURIA TYPE A PROTEIN, MITOCHONDRIAL"/>
    <property type="match status" value="1"/>
</dbReference>
<dbReference type="Gene3D" id="1.10.287.130">
    <property type="match status" value="1"/>
</dbReference>
<dbReference type="Gene3D" id="3.40.50.300">
    <property type="entry name" value="P-loop containing nucleotide triphosphate hydrolases"/>
    <property type="match status" value="1"/>
</dbReference>
<evidence type="ECO:0000256" key="1">
    <source>
        <dbReference type="ARBA" id="ARBA00009625"/>
    </source>
</evidence>
<accession>A0A8D4BHZ5</accession>
<dbReference type="GO" id="GO:0016301">
    <property type="term" value="F:kinase activity"/>
    <property type="evidence" value="ECO:0007669"/>
    <property type="project" value="UniProtKB-KW"/>
</dbReference>